<dbReference type="GO" id="GO:0016989">
    <property type="term" value="F:sigma factor antagonist activity"/>
    <property type="evidence" value="ECO:0007669"/>
    <property type="project" value="TreeGrafter"/>
</dbReference>
<dbReference type="Pfam" id="PF16220">
    <property type="entry name" value="DUF4880"/>
    <property type="match status" value="1"/>
</dbReference>
<sequence>MTSADLISRRREQAMDWLLRLQQAPHDAQLRDAFEQWCACDSANADAYGKAQRVWQLTGQLAPTTTELWPKAAVVQLPVRRRRWWLGAAVAACLMIAVAPSLSVRLQADYRTAQGETRDITLADGSVVQMDSDTAIAVDYSGEHRDVKLLVGQAFFEVKPDKAKPFHVRADDVKVTVTGTAFNVELRPGRVGVDVQHGSVRVEDTADAQVLANALTAGQRLRYADGQVQLRAFVPSQAAAWRQGQLIADDQTVAEVVQALARYVPGKVVLRDDALGAKRVTGVYDLRRPEAAVRAVIRPHGGEVRSYGPWLLVLSKP</sequence>
<dbReference type="Proteomes" id="UP001216329">
    <property type="component" value="Chromosome"/>
</dbReference>
<dbReference type="InterPro" id="IPR032623">
    <property type="entry name" value="FecR_N"/>
</dbReference>
<gene>
    <name evidence="4" type="ORF">P0Y58_00755</name>
</gene>
<feature type="transmembrane region" description="Helical" evidence="1">
    <location>
        <begin position="84"/>
        <end position="102"/>
    </location>
</feature>
<reference evidence="4" key="1">
    <citation type="submission" date="2023-03" db="EMBL/GenBank/DDBJ databases">
        <title>Andean soil-derived lignocellulolytic bacterial consortium as a source of novel taxa and putative plastic-active enzymes.</title>
        <authorList>
            <person name="Diaz-Garcia L."/>
            <person name="Chuvochina M."/>
            <person name="Feuerriegel G."/>
            <person name="Bunk B."/>
            <person name="Sproer C."/>
            <person name="Streit W.R."/>
            <person name="Rodriguez L.M."/>
            <person name="Overmann J."/>
            <person name="Jimenez D.J."/>
        </authorList>
    </citation>
    <scope>NUCLEOTIDE SEQUENCE</scope>
    <source>
        <strain evidence="4">MAG 876</strain>
    </source>
</reference>
<evidence type="ECO:0000259" key="3">
    <source>
        <dbReference type="Pfam" id="PF16220"/>
    </source>
</evidence>
<dbReference type="PANTHER" id="PTHR30273">
    <property type="entry name" value="PERIPLASMIC SIGNAL SENSOR AND SIGMA FACTOR ACTIVATOR FECR-RELATED"/>
    <property type="match status" value="1"/>
</dbReference>
<dbReference type="PANTHER" id="PTHR30273:SF2">
    <property type="entry name" value="PROTEIN FECR"/>
    <property type="match status" value="1"/>
</dbReference>
<protein>
    <submittedName>
        <fullName evidence="4">FecR family protein</fullName>
    </submittedName>
</protein>
<name>A0AAJ6BCH1_9PSED</name>
<dbReference type="AlphaFoldDB" id="A0AAJ6BCH1"/>
<evidence type="ECO:0000256" key="1">
    <source>
        <dbReference type="SAM" id="Phobius"/>
    </source>
</evidence>
<feature type="domain" description="FecR N-terminal" evidence="3">
    <location>
        <begin position="12"/>
        <end position="54"/>
    </location>
</feature>
<evidence type="ECO:0000313" key="4">
    <source>
        <dbReference type="EMBL" id="WEK30754.1"/>
    </source>
</evidence>
<dbReference type="Gene3D" id="2.60.120.1440">
    <property type="match status" value="1"/>
</dbReference>
<dbReference type="EMBL" id="CP119325">
    <property type="protein sequence ID" value="WEK30754.1"/>
    <property type="molecule type" value="Genomic_DNA"/>
</dbReference>
<proteinExistence type="predicted"/>
<accession>A0AAJ6BCH1</accession>
<feature type="domain" description="FecR protein" evidence="2">
    <location>
        <begin position="109"/>
        <end position="201"/>
    </location>
</feature>
<keyword evidence="1" id="KW-1133">Transmembrane helix</keyword>
<keyword evidence="1" id="KW-0812">Transmembrane</keyword>
<dbReference type="InterPro" id="IPR006860">
    <property type="entry name" value="FecR"/>
</dbReference>
<evidence type="ECO:0000259" key="2">
    <source>
        <dbReference type="Pfam" id="PF04773"/>
    </source>
</evidence>
<evidence type="ECO:0000313" key="5">
    <source>
        <dbReference type="Proteomes" id="UP001216329"/>
    </source>
</evidence>
<dbReference type="PIRSF" id="PIRSF018266">
    <property type="entry name" value="FecR"/>
    <property type="match status" value="1"/>
</dbReference>
<dbReference type="Pfam" id="PF04773">
    <property type="entry name" value="FecR"/>
    <property type="match status" value="1"/>
</dbReference>
<keyword evidence="1" id="KW-0472">Membrane</keyword>
<organism evidence="4 5">
    <name type="scientific">Candidatus Pseudomonas phytovorans</name>
    <dbReference type="NCBI Taxonomy" id="3121377"/>
    <lineage>
        <taxon>Bacteria</taxon>
        <taxon>Pseudomonadati</taxon>
        <taxon>Pseudomonadota</taxon>
        <taxon>Gammaproteobacteria</taxon>
        <taxon>Pseudomonadales</taxon>
        <taxon>Pseudomonadaceae</taxon>
        <taxon>Pseudomonas</taxon>
    </lineage>
</organism>
<dbReference type="InterPro" id="IPR012373">
    <property type="entry name" value="Ferrdict_sens_TM"/>
</dbReference>